<dbReference type="Pfam" id="PF00725">
    <property type="entry name" value="3HCDH"/>
    <property type="match status" value="1"/>
</dbReference>
<dbReference type="Gene3D" id="1.10.1040.10">
    <property type="entry name" value="N-(1-d-carboxylethyl)-l-norvaline Dehydrogenase, domain 2"/>
    <property type="match status" value="2"/>
</dbReference>
<dbReference type="Pfam" id="PF02737">
    <property type="entry name" value="3HCDH_N"/>
    <property type="match status" value="1"/>
</dbReference>
<name>A0AAJ1WZV4_9HYPH</name>
<comment type="caution">
    <text evidence="5">The sequence shown here is derived from an EMBL/GenBank/DDBJ whole genome shotgun (WGS) entry which is preliminary data.</text>
</comment>
<organism evidence="5 6">
    <name type="scientific">Methylobacterium brachiatum</name>
    <dbReference type="NCBI Taxonomy" id="269660"/>
    <lineage>
        <taxon>Bacteria</taxon>
        <taxon>Pseudomonadati</taxon>
        <taxon>Pseudomonadota</taxon>
        <taxon>Alphaproteobacteria</taxon>
        <taxon>Hyphomicrobiales</taxon>
        <taxon>Methylobacteriaceae</taxon>
        <taxon>Methylobacterium</taxon>
    </lineage>
</organism>
<evidence type="ECO:0000256" key="2">
    <source>
        <dbReference type="ARBA" id="ARBA00023002"/>
    </source>
</evidence>
<dbReference type="InterPro" id="IPR006108">
    <property type="entry name" value="3HC_DH_C"/>
</dbReference>
<dbReference type="PANTHER" id="PTHR48075:SF5">
    <property type="entry name" value="3-HYDROXYBUTYRYL-COA DEHYDROGENASE"/>
    <property type="match status" value="1"/>
</dbReference>
<dbReference type="GO" id="GO:0006635">
    <property type="term" value="P:fatty acid beta-oxidation"/>
    <property type="evidence" value="ECO:0007669"/>
    <property type="project" value="TreeGrafter"/>
</dbReference>
<proteinExistence type="inferred from homology"/>
<dbReference type="PROSITE" id="PS00067">
    <property type="entry name" value="3HCDH"/>
    <property type="match status" value="1"/>
</dbReference>
<feature type="domain" description="3-hydroxyacyl-CoA dehydrogenase NAD binding" evidence="4">
    <location>
        <begin position="5"/>
        <end position="182"/>
    </location>
</feature>
<dbReference type="AlphaFoldDB" id="A0AAJ1WZV4"/>
<evidence type="ECO:0000259" key="3">
    <source>
        <dbReference type="Pfam" id="PF00725"/>
    </source>
</evidence>
<sequence length="365" mass="38950">MAMKLSIVGCGLMGGGIAIDAARHGIGVRVYDTRPESTDDLHRRAAGVYARWVKNGRMTQEAARASLARIAPTGTLAEVGDADLIIEAIFEDLTLKRGLMAALAQHLGPDTIVATNTSALRVGAIAEDLTFADRVLGLHYFSPAEVSPLVEVVRAPHTSEVAVARALTFLTETRRTPLPCADSPGFAINRFFCPYYNEAVRLVEDGLATPSEVDVVARERLGVAAGPFTVLNLIGLRVASRAMENLASLGPFYAASSELLVRADRNTPYSIADDATVPESSDLIEDRLVAALAVPALELLEEGVAGREETDRGAVMALKFERGPYALIRSYPVTRVGAAIEAICKRYQHPPPSADTIGSVLSNVD</sequence>
<dbReference type="Proteomes" id="UP001223420">
    <property type="component" value="Unassembled WGS sequence"/>
</dbReference>
<keyword evidence="2 5" id="KW-0560">Oxidoreductase</keyword>
<dbReference type="PANTHER" id="PTHR48075">
    <property type="entry name" value="3-HYDROXYACYL-COA DEHYDROGENASE FAMILY PROTEIN"/>
    <property type="match status" value="1"/>
</dbReference>
<dbReference type="SUPFAM" id="SSF48179">
    <property type="entry name" value="6-phosphogluconate dehydrogenase C-terminal domain-like"/>
    <property type="match status" value="1"/>
</dbReference>
<feature type="domain" description="3-hydroxyacyl-CoA dehydrogenase C-terminal" evidence="3">
    <location>
        <begin position="185"/>
        <end position="251"/>
    </location>
</feature>
<evidence type="ECO:0000313" key="6">
    <source>
        <dbReference type="Proteomes" id="UP001223420"/>
    </source>
</evidence>
<evidence type="ECO:0000313" key="5">
    <source>
        <dbReference type="EMBL" id="MDQ0546675.1"/>
    </source>
</evidence>
<dbReference type="InterPro" id="IPR036291">
    <property type="entry name" value="NAD(P)-bd_dom_sf"/>
</dbReference>
<dbReference type="Gene3D" id="3.40.50.720">
    <property type="entry name" value="NAD(P)-binding Rossmann-like Domain"/>
    <property type="match status" value="1"/>
</dbReference>
<reference evidence="5" key="1">
    <citation type="submission" date="2023-07" db="EMBL/GenBank/DDBJ databases">
        <title>Genomic Encyclopedia of Type Strains, Phase IV (KMG-IV): sequencing the most valuable type-strain genomes for metagenomic binning, comparative biology and taxonomic classification.</title>
        <authorList>
            <person name="Goeker M."/>
        </authorList>
    </citation>
    <scope>NUCLEOTIDE SEQUENCE</scope>
    <source>
        <strain evidence="5">DSM 19569</strain>
    </source>
</reference>
<dbReference type="EC" id="1.1.1.157" evidence="5"/>
<evidence type="ECO:0000256" key="1">
    <source>
        <dbReference type="ARBA" id="ARBA00009463"/>
    </source>
</evidence>
<dbReference type="InterPro" id="IPR013328">
    <property type="entry name" value="6PGD_dom2"/>
</dbReference>
<dbReference type="SUPFAM" id="SSF51735">
    <property type="entry name" value="NAD(P)-binding Rossmann-fold domains"/>
    <property type="match status" value="1"/>
</dbReference>
<gene>
    <name evidence="5" type="ORF">QO001_005627</name>
</gene>
<dbReference type="InterPro" id="IPR006176">
    <property type="entry name" value="3-OHacyl-CoA_DH_NAD-bd"/>
</dbReference>
<comment type="similarity">
    <text evidence="1">Belongs to the 3-hydroxyacyl-CoA dehydrogenase family.</text>
</comment>
<dbReference type="InterPro" id="IPR008927">
    <property type="entry name" value="6-PGluconate_DH-like_C_sf"/>
</dbReference>
<dbReference type="EMBL" id="JAUSWL010000016">
    <property type="protein sequence ID" value="MDQ0546675.1"/>
    <property type="molecule type" value="Genomic_DNA"/>
</dbReference>
<dbReference type="RefSeq" id="WP_230368452.1">
    <property type="nucleotide sequence ID" value="NZ_JAJALK010000030.1"/>
</dbReference>
<protein>
    <submittedName>
        <fullName evidence="5">3-hydroxybutyryl-CoA dehydrogenase</fullName>
        <ecNumber evidence="5">1.1.1.157</ecNumber>
    </submittedName>
</protein>
<evidence type="ECO:0000259" key="4">
    <source>
        <dbReference type="Pfam" id="PF02737"/>
    </source>
</evidence>
<accession>A0AAJ1WZV4</accession>
<dbReference type="GO" id="GO:0070403">
    <property type="term" value="F:NAD+ binding"/>
    <property type="evidence" value="ECO:0007669"/>
    <property type="project" value="InterPro"/>
</dbReference>
<dbReference type="FunFam" id="3.40.50.720:FF:000009">
    <property type="entry name" value="Fatty oxidation complex, alpha subunit"/>
    <property type="match status" value="1"/>
</dbReference>
<dbReference type="GO" id="GO:0008691">
    <property type="term" value="F:3-hydroxybutyryl-CoA dehydrogenase activity"/>
    <property type="evidence" value="ECO:0007669"/>
    <property type="project" value="UniProtKB-EC"/>
</dbReference>
<dbReference type="InterPro" id="IPR006180">
    <property type="entry name" value="3-OHacyl-CoA_DH_CS"/>
</dbReference>